<gene>
    <name evidence="4" type="ORF">VCR5J5_1330025</name>
</gene>
<dbReference type="Gene3D" id="2.60.40.3440">
    <property type="match status" value="3"/>
</dbReference>
<feature type="domain" description="Cadherin-like" evidence="3">
    <location>
        <begin position="1205"/>
        <end position="1298"/>
    </location>
</feature>
<feature type="region of interest" description="Disordered" evidence="1">
    <location>
        <begin position="1"/>
        <end position="37"/>
    </location>
</feature>
<feature type="region of interest" description="Disordered" evidence="1">
    <location>
        <begin position="83"/>
        <end position="132"/>
    </location>
</feature>
<feature type="domain" description="Cadherin-like" evidence="3">
    <location>
        <begin position="1983"/>
        <end position="2080"/>
    </location>
</feature>
<feature type="domain" description="RapA2 cadherin-like" evidence="2">
    <location>
        <begin position="641"/>
        <end position="709"/>
    </location>
</feature>
<evidence type="ECO:0000259" key="2">
    <source>
        <dbReference type="Pfam" id="PF17803"/>
    </source>
</evidence>
<feature type="domain" description="RapA2 cadherin-like" evidence="2">
    <location>
        <begin position="540"/>
        <end position="608"/>
    </location>
</feature>
<feature type="compositionally biased region" description="Polar residues" evidence="1">
    <location>
        <begin position="97"/>
        <end position="115"/>
    </location>
</feature>
<dbReference type="InterPro" id="IPR041690">
    <property type="entry name" value="Cadherin_5"/>
</dbReference>
<feature type="compositionally biased region" description="Polar residues" evidence="1">
    <location>
        <begin position="149"/>
        <end position="170"/>
    </location>
</feature>
<dbReference type="NCBIfam" id="TIGR01965">
    <property type="entry name" value="VCBS_repeat"/>
    <property type="match status" value="13"/>
</dbReference>
<dbReference type="EMBL" id="CCJV01000039">
    <property type="protein sequence ID" value="CDS98642.1"/>
    <property type="molecule type" value="Genomic_DNA"/>
</dbReference>
<dbReference type="Gene3D" id="2.60.40.2810">
    <property type="match status" value="2"/>
</dbReference>
<sequence length="2561" mass="269936">MANKKNVEANKKNTEIKNKKSNELEQKKPTKKKKLRLHSHLKVNIPLFQSLMMILPSLAKHTAAEDVDNSGDNADQVAANNVTAKDSSDHHGKMDSSAVTHQEAQTSDSDVNSTLSASHAPHGSSSHLVPSHHLSTLSHPQVHYIPSVSMPTISSGSNGQPTHSNAPTTTALPVTFMPEVIKGTYGELHVDANGQYTFVLNPKSPQYILLNQHQQGTDHFLLHLSNGSSVIVQVPVTGKQDTPSISGDLTGVVTEDHNIDSQGLLHANGKIDVIDPDKNESSVAPEVISGKYGSLTIDADGHWQYQVNNSLSNVQALTAATSLHESFTIHTKDGTPQTIDMTIGGNDDNAVITGVDAGVVTEESHLQTSGTLTVTDVDTGEAQFSNTDVVGTLGTLHLKDNGAWTYDLDNTNPKVQALGQGATATDTMTVQSADGTPHKVTITVNGTNDKAVIAGTDSGAVTEESQLQTSGTLTVTDVDTGEVHFSNTDVAGNLGTLHLTDSGAWTYVLDNTDPTVQALGKGSTATDTITVHSADGTPHQVTITVNGTNDKAVIAGTDSGVVTEESQLTTSGTLTVTDIDTGEAHFSNTDVVGTLGTLHLKDNGTWTYDLDNTNPKVQALGHGSNATDTITVQSADGTTHQVSITVNGTNDKAVIAGTDSGAVTEESQLQTSGTLTVTDVDTGEAHFSNSDVQGTLGTLHLTDSGTWTYDLDNTNPKVQALGHGSNATDTITVQSADGTTHQVSITVNGTNDKAVIAGTDSGAVTEESQLQTSGTLTLTDVDTGEAHFSNTDIKGSLGTLHLTDSGAWTYDLDNSNPAVQALAKGQHAKDIITVHSTDGTPHQVAITVNGANDAAQITGTTTGAVTEDRIYGMQWLVVNSHMNVTDTDAGEAHFDPVLHAQNNAGIGYTSTLGASVVVAPDGDWHYQLDNNIQQVQSLGQGQSYIDKVTVHTADGTTQELQITITGTNDAPTVTGSRVLPAGTEDQTLRITQTQLLAGATDIDKNDSGTLHVDAVTADHGTVTHNADGSFTFHPDQDYNGQVKFTYDIKDAHGGSVQATASSTLAAAGDAATISGVDTGDVHEGHTFTAPDGSMTGGYVDDRSPDHQHGNIGKLWNDEIHTDGHLSIVDADAGESYAQTGTYYGTHGRVILQTNGDWTYYASIGQGATGRAIDHLGTGESLVDTVTVKSADGTTHDIVVTIHGDNDRPYCSGEVQLNSGKEDLAQTITASELLANTVDVDTNDIGKLTITNLHADHGSILDNQDGTFTFTPTKDYNGQVHFTYDVQDAHGGVTHTGANTILAAVNDTAVFKGAITGSVTEDLNAHAAVEGGNFAYKLESRGTLDAIDPDSGESGFDFKTIATVSLHPEYAPYTSSLGGLLGIDRVGNWNYYIDNRKPEIQHLGAGETLTDTVTVHSKDGTPQVITITINGTNDQPVVSREVTLNSGTEDTALTFTAHELLANATDIDGNDAGQLTVDNLQVDHGSVVDNKDGTYTFTPEKDYNGDVHFTYDVKDAHGGVTHTGASTTLAAVDDKTIISGVDHGVATEDVATVVYTNPHIMDAVDWQALQITDVDSPNTQVTVEFAGKQYTWNIGSDLDITTPYGRFQFHTIASGPHQGEHSWSYIGDNNNVHVQELKHGESFTESIKLIATDGTEFPITVKVNGTEDGVVIDSKSELGHVVENAQTGASVSGNVVAHDVDLHDTVSWTQTPTAGISGQYGTFHLSADGQWHYDVDQSKATKLGDGTEYWEHFTVEAVSTDGSHVSKSVSVVVHGDNDLPTVSGEVTLPSGKEDTSIHITQAELIANATDVDTNDRGWLHVENLTADHGSLVSNSDGSFTFNPDPNYNGTVHFTYDVADRHGGIAHTGASTTLAAVNDAAVITGTGGHLLEEDNLYYGYTIKTNGQFHVVDPDGPSQSKFPDGLHHHTGSLGGTLQLYGNGNYFYHIENSAVNHLAKEQEARETFTIHSVDGTPHQVEFVIEGTNDAPFVHGDVTLSPGTEDTTVTLHASDLLAQAGDYDDGETAQLSVHNLSADHGTVTDNKDGTYTFKPDANYNGTVHFTYYVQDPQGATVATSASMALASVADTPVLSVDITDTSDNTLNASESGAAAISGSLDPSVASTLDRIEITDGTTTVTVDKANIAVATDGTYKTTADLTSLKDGALTVAAHATSHDGTTATATDTIIKDTQVSVPTITFENAGADNLYSKAEIARGQANTITATVTPPGDAKIGEHLVVNGRDHILDAHTLQHGIQIEVHPGSNVQATMTDEHGNTAGSQGFAASAIPEPIIVRPPSGSHQVSGTLGVPPLLPSLTPVPTAQSGWRIHLPNGQYVTSHHGQYGTLTIDPQTGHLHYQEQAQVHTGPHGSASGIGQHEDKFEVALQGTNQDEVVAHVNIQILSHGPGHSGKLTVGTEVVDMTITPVVHTSHPAPPPPPPEPNDDPDIALQADFTVMQSDDTYLDLTQHAHQEPDQKTSHHGAAAYLDALGIKPDATSTTVHDQPADMDIVLSQVDQPDAATHDQVHLDMSDALEHHDAANNHNQDEEHHHHNDVDGLPDIDPNS</sequence>
<feature type="domain" description="Cadherin-like" evidence="3">
    <location>
        <begin position="967"/>
        <end position="1064"/>
    </location>
</feature>
<feature type="compositionally biased region" description="Basic and acidic residues" evidence="1">
    <location>
        <begin position="2540"/>
        <end position="2551"/>
    </location>
</feature>
<evidence type="ECO:0000259" key="3">
    <source>
        <dbReference type="Pfam" id="PF17892"/>
    </source>
</evidence>
<dbReference type="InterPro" id="IPR010221">
    <property type="entry name" value="VCBS_dom"/>
</dbReference>
<dbReference type="Pfam" id="PF17803">
    <property type="entry name" value="Cadherin_4"/>
    <property type="match status" value="5"/>
</dbReference>
<evidence type="ECO:0000313" key="5">
    <source>
        <dbReference type="Proteomes" id="UP000049495"/>
    </source>
</evidence>
<proteinExistence type="predicted"/>
<dbReference type="RefSeq" id="WP_081016083.1">
    <property type="nucleotide sequence ID" value="NZ_CCJV01000039.1"/>
</dbReference>
<feature type="domain" description="Cadherin-like" evidence="3">
    <location>
        <begin position="1431"/>
        <end position="1528"/>
    </location>
</feature>
<reference evidence="5" key="1">
    <citation type="submission" date="2014-06" db="EMBL/GenBank/DDBJ databases">
        <authorList>
            <person name="Le Roux Frederique"/>
        </authorList>
    </citation>
    <scope>NUCLEOTIDE SEQUENCE [LARGE SCALE GENOMIC DNA]</scope>
    <source>
        <strain evidence="5">J5-5</strain>
    </source>
</reference>
<dbReference type="InterPro" id="IPR040853">
    <property type="entry name" value="RapA2_cadherin-like"/>
</dbReference>
<feature type="region of interest" description="Disordered" evidence="1">
    <location>
        <begin position="2424"/>
        <end position="2443"/>
    </location>
</feature>
<evidence type="ECO:0000313" key="4">
    <source>
        <dbReference type="EMBL" id="CDS98642.1"/>
    </source>
</evidence>
<protein>
    <submittedName>
        <fullName evidence="4">RTX toxin, VCBS repeat protein</fullName>
    </submittedName>
</protein>
<feature type="region of interest" description="Disordered" evidence="1">
    <location>
        <begin position="147"/>
        <end position="170"/>
    </location>
</feature>
<feature type="domain" description="Cadherin-like" evidence="3">
    <location>
        <begin position="1776"/>
        <end position="1872"/>
    </location>
</feature>
<name>A0A822MSD6_9VIBR</name>
<dbReference type="Proteomes" id="UP000049495">
    <property type="component" value="Unassembled WGS sequence"/>
</dbReference>
<feature type="compositionally biased region" description="Low complexity" evidence="1">
    <location>
        <begin position="116"/>
        <end position="132"/>
    </location>
</feature>
<feature type="region of interest" description="Disordered" evidence="1">
    <location>
        <begin position="2540"/>
        <end position="2561"/>
    </location>
</feature>
<feature type="domain" description="RapA2 cadherin-like" evidence="2">
    <location>
        <begin position="742"/>
        <end position="810"/>
    </location>
</feature>
<organism evidence="4 5">
    <name type="scientific">Vibrio crassostreae</name>
    <dbReference type="NCBI Taxonomy" id="246167"/>
    <lineage>
        <taxon>Bacteria</taxon>
        <taxon>Pseudomonadati</taxon>
        <taxon>Pseudomonadota</taxon>
        <taxon>Gammaproteobacteria</taxon>
        <taxon>Vibrionales</taxon>
        <taxon>Vibrionaceae</taxon>
        <taxon>Vibrio</taxon>
    </lineage>
</organism>
<dbReference type="InterPro" id="IPR013783">
    <property type="entry name" value="Ig-like_fold"/>
</dbReference>
<dbReference type="Gene3D" id="2.60.40.10">
    <property type="entry name" value="Immunoglobulins"/>
    <property type="match status" value="8"/>
</dbReference>
<accession>A0A822MSD6</accession>
<dbReference type="NCBIfam" id="NF012211">
    <property type="entry name" value="tand_rpt_95"/>
    <property type="match status" value="5"/>
</dbReference>
<feature type="domain" description="RapA2 cadherin-like" evidence="2">
    <location>
        <begin position="439"/>
        <end position="507"/>
    </location>
</feature>
<feature type="domain" description="RapA2 cadherin-like" evidence="2">
    <location>
        <begin position="232"/>
        <end position="305"/>
    </location>
</feature>
<evidence type="ECO:0000256" key="1">
    <source>
        <dbReference type="SAM" id="MobiDB-lite"/>
    </source>
</evidence>
<comment type="caution">
    <text evidence="4">The sequence shown here is derived from an EMBL/GenBank/DDBJ whole genome shotgun (WGS) entry which is preliminary data.</text>
</comment>
<feature type="compositionally biased region" description="Basic and acidic residues" evidence="1">
    <location>
        <begin position="1"/>
        <end position="28"/>
    </location>
</feature>
<dbReference type="Pfam" id="PF17892">
    <property type="entry name" value="Cadherin_5"/>
    <property type="match status" value="5"/>
</dbReference>